<dbReference type="Proteomes" id="UP001228044">
    <property type="component" value="Unassembled WGS sequence"/>
</dbReference>
<evidence type="ECO:0000313" key="5">
    <source>
        <dbReference type="Proteomes" id="UP001228044"/>
    </source>
</evidence>
<comment type="caution">
    <text evidence="4">The sequence shown here is derived from an EMBL/GenBank/DDBJ whole genome shotgun (WGS) entry which is preliminary data.</text>
</comment>
<keyword evidence="2" id="KW-0472">Membrane</keyword>
<accession>A0ABT8DZE2</accession>
<dbReference type="Pfam" id="PF02470">
    <property type="entry name" value="MlaD"/>
    <property type="match status" value="1"/>
</dbReference>
<dbReference type="PANTHER" id="PTHR36698:SF3">
    <property type="entry name" value="ABC-TYPE TRANSPORT AUXILIARY LIPOPROTEIN COMPONENT DOMAIN-CONTAINING PROTEIN"/>
    <property type="match status" value="1"/>
</dbReference>
<evidence type="ECO:0000256" key="1">
    <source>
        <dbReference type="SAM" id="MobiDB-lite"/>
    </source>
</evidence>
<evidence type="ECO:0000256" key="2">
    <source>
        <dbReference type="SAM" id="Phobius"/>
    </source>
</evidence>
<dbReference type="RefSeq" id="WP_290361271.1">
    <property type="nucleotide sequence ID" value="NZ_JAUHHC010000006.1"/>
</dbReference>
<keyword evidence="2" id="KW-0812">Transmembrane</keyword>
<evidence type="ECO:0000313" key="4">
    <source>
        <dbReference type="EMBL" id="MDN3922965.1"/>
    </source>
</evidence>
<organism evidence="4 5">
    <name type="scientific">Roseateles violae</name>
    <dbReference type="NCBI Taxonomy" id="3058042"/>
    <lineage>
        <taxon>Bacteria</taxon>
        <taxon>Pseudomonadati</taxon>
        <taxon>Pseudomonadota</taxon>
        <taxon>Betaproteobacteria</taxon>
        <taxon>Burkholderiales</taxon>
        <taxon>Sphaerotilaceae</taxon>
        <taxon>Roseateles</taxon>
    </lineage>
</organism>
<name>A0ABT8DZE2_9BURK</name>
<gene>
    <name evidence="4" type="ORF">QWJ38_21950</name>
</gene>
<dbReference type="PANTHER" id="PTHR36698">
    <property type="entry name" value="BLL5892 PROTEIN"/>
    <property type="match status" value="1"/>
</dbReference>
<sequence length="318" mass="33694">MENRSHALATGAFIVLLGAVLVAVVAWFQGDHRELASYTVLARQGVPGLNLKAPVKLHGVPIGKVEQIAFDPAQPRQIRVTIEVEKSAPVTTATFARLGFQGITGLSFIDLSDAEGVVAQARPPELPIELRPSLFEQLSGDAPRLMAGVNEVALRLNGLLSDANQRELARALANLGDASSSVAQLAQSLRPAAAALQPLAQRGDHLLLEAERSLQRVDGLAGESTLLVQELRQRSLALDQMAVAARQLQQTTQRLELALVGANRLRQQPLVDELGLAARAVERSATGLGEQPQSLIFGRAQAAPGPGEPGFDAGRGGR</sequence>
<evidence type="ECO:0000259" key="3">
    <source>
        <dbReference type="Pfam" id="PF02470"/>
    </source>
</evidence>
<proteinExistence type="predicted"/>
<feature type="domain" description="Mce/MlaD" evidence="3">
    <location>
        <begin position="44"/>
        <end position="112"/>
    </location>
</feature>
<feature type="transmembrane region" description="Helical" evidence="2">
    <location>
        <begin position="7"/>
        <end position="28"/>
    </location>
</feature>
<keyword evidence="5" id="KW-1185">Reference proteome</keyword>
<reference evidence="4 5" key="1">
    <citation type="submission" date="2023-06" db="EMBL/GenBank/DDBJ databases">
        <title>Pelomonas sp. PFR6 16S ribosomal RNA gene Genome sequencing and assembly.</title>
        <authorList>
            <person name="Woo H."/>
        </authorList>
    </citation>
    <scope>NUCLEOTIDE SEQUENCE [LARGE SCALE GENOMIC DNA]</scope>
    <source>
        <strain evidence="4 5">PFR6</strain>
    </source>
</reference>
<keyword evidence="2" id="KW-1133">Transmembrane helix</keyword>
<feature type="region of interest" description="Disordered" evidence="1">
    <location>
        <begin position="298"/>
        <end position="318"/>
    </location>
</feature>
<protein>
    <submittedName>
        <fullName evidence="4">MlaD family protein</fullName>
    </submittedName>
</protein>
<dbReference type="EMBL" id="JAUHHC010000006">
    <property type="protein sequence ID" value="MDN3922965.1"/>
    <property type="molecule type" value="Genomic_DNA"/>
</dbReference>
<dbReference type="InterPro" id="IPR003399">
    <property type="entry name" value="Mce/MlaD"/>
</dbReference>